<evidence type="ECO:0008006" key="3">
    <source>
        <dbReference type="Google" id="ProtNLM"/>
    </source>
</evidence>
<gene>
    <name evidence="1" type="ORF">PIL02S_03337</name>
</gene>
<proteinExistence type="predicted"/>
<dbReference type="OrthoDB" id="2667093at2"/>
<evidence type="ECO:0000313" key="1">
    <source>
        <dbReference type="EMBL" id="PYY28191.1"/>
    </source>
</evidence>
<dbReference type="AlphaFoldDB" id="A0A2W0CX09"/>
<reference evidence="1 2" key="1">
    <citation type="submission" date="2018-01" db="EMBL/GenBank/DDBJ databases">
        <title>Genome sequence of the PGP bacterium Paenibacillus illinoisensis E3.</title>
        <authorList>
            <person name="Rolli E."/>
            <person name="Marasco R."/>
            <person name="Bessem C."/>
            <person name="Michoud G."/>
            <person name="Gaiarsa S."/>
            <person name="Borin S."/>
            <person name="Daffonchio D."/>
        </authorList>
    </citation>
    <scope>NUCLEOTIDE SEQUENCE [LARGE SCALE GENOMIC DNA]</scope>
    <source>
        <strain evidence="1 2">E3</strain>
    </source>
</reference>
<dbReference type="EMBL" id="PRLG01000020">
    <property type="protein sequence ID" value="PYY28191.1"/>
    <property type="molecule type" value="Genomic_DNA"/>
</dbReference>
<protein>
    <recommendedName>
        <fullName evidence="3">Cthe-2314-like HEPN domain-containing protein</fullName>
    </recommendedName>
</protein>
<name>A0A2W0CX09_9BACL</name>
<comment type="caution">
    <text evidence="1">The sequence shown here is derived from an EMBL/GenBank/DDBJ whole genome shotgun (WGS) entry which is preliminary data.</text>
</comment>
<dbReference type="Proteomes" id="UP000247459">
    <property type="component" value="Unassembled WGS sequence"/>
</dbReference>
<dbReference type="RefSeq" id="WP_110759715.1">
    <property type="nucleotide sequence ID" value="NZ_PRLG01000020.1"/>
</dbReference>
<organism evidence="1 2">
    <name type="scientific">Paenibacillus illinoisensis</name>
    <dbReference type="NCBI Taxonomy" id="59845"/>
    <lineage>
        <taxon>Bacteria</taxon>
        <taxon>Bacillati</taxon>
        <taxon>Bacillota</taxon>
        <taxon>Bacilli</taxon>
        <taxon>Bacillales</taxon>
        <taxon>Paenibacillaceae</taxon>
        <taxon>Paenibacillus</taxon>
    </lineage>
</organism>
<sequence length="222" mass="26223">MAVRGFLYALAEIQFINLRDFSDDMEKLIKESTEVQIQHLEELSQALRSNQDKEEFWEYNLDRVHQLKDDYPNILRSSLLVSCMSNMEKVLVGIYEDLKLRDLNLKSLRNKSFSNESTIRKVFLAIGEAIHLHNVYNMPEWDRLLFYNELRNRVVHDTGKVYPEDYPDLSEKIKNSELVSLSNHYDLVFVEDFAKQVNFDCTAILKRLLEEINNYFKNQASS</sequence>
<evidence type="ECO:0000313" key="2">
    <source>
        <dbReference type="Proteomes" id="UP000247459"/>
    </source>
</evidence>
<accession>A0A2W0CX09</accession>